<evidence type="ECO:0000256" key="1">
    <source>
        <dbReference type="ARBA" id="ARBA00001913"/>
    </source>
</evidence>
<evidence type="ECO:0000259" key="8">
    <source>
        <dbReference type="Pfam" id="PF14508"/>
    </source>
</evidence>
<evidence type="ECO:0000256" key="2">
    <source>
        <dbReference type="ARBA" id="ARBA00011245"/>
    </source>
</evidence>
<dbReference type="RefSeq" id="WP_090985460.1">
    <property type="nucleotide sequence ID" value="NZ_CP031708.1"/>
</dbReference>
<dbReference type="SMR" id="A0A1I0TR15"/>
<dbReference type="SUPFAM" id="SSF51445">
    <property type="entry name" value="(Trans)glycosidases"/>
    <property type="match status" value="1"/>
</dbReference>
<dbReference type="InterPro" id="IPR014718">
    <property type="entry name" value="GH-type_carb-bd"/>
</dbReference>
<dbReference type="InterPro" id="IPR017853">
    <property type="entry name" value="GH"/>
</dbReference>
<sequence length="666" mass="76000">MKNILNLFLLTFLSIPAIAQKRLGLNSPNGRLQVDVSITDSIRFQLAHDEEIVLNSGAIAMKLGNGKTFGIKSHLKQSKTITVKQEIPAYFYKRNRINDEYAELTLEFKEDYKLIFRLYNEGMAYRFVSTAKQDFIVNEELAAFQFQKDYKAYIPYVKTKEKTIEGQYFNSFENTYTYSSLSKMDKLKLAFSPLVVELDHGKKVCLAEADLQSYPGMFLFNPTGRTALEANFAPYPKSIVQGGHNQLQQIVTARQPYLAKSKAKTKFPWRIAIVSTSDKNLADNDMVYKLAEPSRLKDISWIKPGKVAWEWWNNWGLSKVDFVSGVNTETYKAYIDFAAKNKIEYVILDEGWAVNLKASLFDVVPEINLKELVAYGKTKNVDIILWAGYYAFARDLEEACKHYSQLGIKGFKIDFMDRDDQEMVDFHYRAAETAAKYKLMVDFHGTYKPTGLNRTFPNVINYEAVNGLEQMKWTGPEMDMVTYDVTMPFIRMIAGPVDYTQGAMRNATKSSHRGINDEPMSQGTRCRQLAEYVVFESPLNMLCDSPDNYAKEQECTDFISAIPTVWDRTIVLNGEIGQYITTARQKGNTWYLGALTNWEARKLDLDLSFLGSGDYAAEIYQDGVNANKIASDYKKQRMEIPSDRKLSINMAQGGGFAIKIFKKQTP</sequence>
<keyword evidence="4" id="KW-0106">Calcium</keyword>
<name>A0A1I0TR15_9SPHI</name>
<dbReference type="PANTHER" id="PTHR35803">
    <property type="entry name" value="GLUCAN 1,4-ALPHA-GLUCOSIDASE SUSB-RELATED"/>
    <property type="match status" value="1"/>
</dbReference>
<feature type="signal peptide" evidence="6">
    <location>
        <begin position="1"/>
        <end position="19"/>
    </location>
</feature>
<dbReference type="GO" id="GO:0030246">
    <property type="term" value="F:carbohydrate binding"/>
    <property type="evidence" value="ECO:0007669"/>
    <property type="project" value="InterPro"/>
</dbReference>
<dbReference type="EMBL" id="FOJM01000013">
    <property type="protein sequence ID" value="SFA54205.1"/>
    <property type="molecule type" value="Genomic_DNA"/>
</dbReference>
<dbReference type="Gene3D" id="3.20.20.70">
    <property type="entry name" value="Aldolase class I"/>
    <property type="match status" value="1"/>
</dbReference>
<keyword evidence="11" id="KW-1185">Reference proteome</keyword>
<dbReference type="Pfam" id="PF10566">
    <property type="entry name" value="Glyco_hydro_97"/>
    <property type="match status" value="1"/>
</dbReference>
<dbReference type="GO" id="GO:0016798">
    <property type="term" value="F:hydrolase activity, acting on glycosyl bonds"/>
    <property type="evidence" value="ECO:0007669"/>
    <property type="project" value="UniProtKB-KW"/>
</dbReference>
<dbReference type="Gene3D" id="2.60.40.1180">
    <property type="entry name" value="Golgi alpha-mannosidase II"/>
    <property type="match status" value="1"/>
</dbReference>
<evidence type="ECO:0000256" key="6">
    <source>
        <dbReference type="SAM" id="SignalP"/>
    </source>
</evidence>
<feature type="domain" description="Glycosyl-hydrolase 97 catalytic" evidence="7">
    <location>
        <begin position="311"/>
        <end position="465"/>
    </location>
</feature>
<dbReference type="Pfam" id="PF14509">
    <property type="entry name" value="GH97_C"/>
    <property type="match status" value="1"/>
</dbReference>
<dbReference type="AlphaFoldDB" id="A0A1I0TR15"/>
<reference evidence="11" key="1">
    <citation type="submission" date="2016-10" db="EMBL/GenBank/DDBJ databases">
        <authorList>
            <person name="Varghese N."/>
            <person name="Submissions S."/>
        </authorList>
    </citation>
    <scope>NUCLEOTIDE SEQUENCE [LARGE SCALE GENOMIC DNA]</scope>
    <source>
        <strain evidence="11">DSM 18130</strain>
    </source>
</reference>
<proteinExistence type="predicted"/>
<gene>
    <name evidence="10" type="ORF">SAMN04488511_11359</name>
</gene>
<feature type="domain" description="Glycosyl-hydrolase 97 C-terminal oligomerisation" evidence="9">
    <location>
        <begin position="565"/>
        <end position="660"/>
    </location>
</feature>
<dbReference type="GeneID" id="96613673"/>
<keyword evidence="3" id="KW-0378">Hydrolase</keyword>
<evidence type="ECO:0000256" key="4">
    <source>
        <dbReference type="ARBA" id="ARBA00022837"/>
    </source>
</evidence>
<accession>A0A1I0TR15</accession>
<dbReference type="STRING" id="332999.SAMN04488511_11359"/>
<evidence type="ECO:0000259" key="9">
    <source>
        <dbReference type="Pfam" id="PF14509"/>
    </source>
</evidence>
<dbReference type="Proteomes" id="UP000198836">
    <property type="component" value="Unassembled WGS sequence"/>
</dbReference>
<evidence type="ECO:0000313" key="10">
    <source>
        <dbReference type="EMBL" id="SFA54205.1"/>
    </source>
</evidence>
<dbReference type="InterPro" id="IPR029483">
    <property type="entry name" value="GH97_C"/>
</dbReference>
<evidence type="ECO:0000256" key="5">
    <source>
        <dbReference type="ARBA" id="ARBA00023295"/>
    </source>
</evidence>
<feature type="chain" id="PRO_5011629345" evidence="6">
    <location>
        <begin position="20"/>
        <end position="666"/>
    </location>
</feature>
<dbReference type="InterPro" id="IPR019563">
    <property type="entry name" value="GH97_catalytic"/>
</dbReference>
<evidence type="ECO:0000256" key="3">
    <source>
        <dbReference type="ARBA" id="ARBA00022801"/>
    </source>
</evidence>
<dbReference type="Pfam" id="PF14508">
    <property type="entry name" value="GH97_N"/>
    <property type="match status" value="1"/>
</dbReference>
<keyword evidence="6" id="KW-0732">Signal</keyword>
<dbReference type="InterPro" id="IPR029486">
    <property type="entry name" value="GH97_N"/>
</dbReference>
<organism evidence="10 11">
    <name type="scientific">Pedobacter suwonensis</name>
    <dbReference type="NCBI Taxonomy" id="332999"/>
    <lineage>
        <taxon>Bacteria</taxon>
        <taxon>Pseudomonadati</taxon>
        <taxon>Bacteroidota</taxon>
        <taxon>Sphingobacteriia</taxon>
        <taxon>Sphingobacteriales</taxon>
        <taxon>Sphingobacteriaceae</taxon>
        <taxon>Pedobacter</taxon>
    </lineage>
</organism>
<dbReference type="PANTHER" id="PTHR35803:SF2">
    <property type="entry name" value="RETAINING ALPHA-GALACTOSIDASE"/>
    <property type="match status" value="1"/>
</dbReference>
<protein>
    <submittedName>
        <fullName evidence="10">Alpha-glucosidase</fullName>
    </submittedName>
</protein>
<dbReference type="InterPro" id="IPR013780">
    <property type="entry name" value="Glyco_hydro_b"/>
</dbReference>
<comment type="cofactor">
    <cofactor evidence="1">
        <name>Ca(2+)</name>
        <dbReference type="ChEBI" id="CHEBI:29108"/>
    </cofactor>
</comment>
<keyword evidence="5" id="KW-0326">Glycosidase</keyword>
<dbReference type="OrthoDB" id="57532at2"/>
<comment type="subunit">
    <text evidence="2">Monomer.</text>
</comment>
<dbReference type="Gene3D" id="2.70.98.10">
    <property type="match status" value="1"/>
</dbReference>
<dbReference type="InterPro" id="IPR052720">
    <property type="entry name" value="Glycosyl_hydrolase_97"/>
</dbReference>
<dbReference type="InterPro" id="IPR013785">
    <property type="entry name" value="Aldolase_TIM"/>
</dbReference>
<evidence type="ECO:0000259" key="7">
    <source>
        <dbReference type="Pfam" id="PF10566"/>
    </source>
</evidence>
<evidence type="ECO:0000313" key="11">
    <source>
        <dbReference type="Proteomes" id="UP000198836"/>
    </source>
</evidence>
<feature type="domain" description="Glycosyl-hydrolase 97 N-terminal" evidence="8">
    <location>
        <begin position="25"/>
        <end position="293"/>
    </location>
</feature>